<dbReference type="AlphaFoldDB" id="A0A383WH35"/>
<feature type="chain" id="PRO_5016731454" evidence="1">
    <location>
        <begin position="22"/>
        <end position="384"/>
    </location>
</feature>
<sequence length="384" mass="40119">MACRTDLCFALVALALCSVHADKALSASGSLDLSLSKAEATAVAAEATAAAADSGVAVLSIPQVSVGLSVKKEKVPLLTVSDAPCKKICAPKCTLKLEKHCLTVDVPKKHCTIEKKTISKQFCEKKCKPSLKLDLPEIKLTSLAQQNPNPSAPPAALAANPSAVPATLQAEPKHKLHLSKSAALSASVGDASASVDASASLDVNGRRLQTLPKADLDMECHEVCVTIPLVMPDVKCTETTVQVEKCTKVPSKECKEECICLPQKSLSLALPKKPSLSVSVDASASAVSVNASASSSKRDLKNIKVVLPEWFPKLATHKFGNISAPGLSAVAKQKFANISAPVLSTVAKKQFASFSVPTLPNNTVATIDISDSKHISISKSDSKN</sequence>
<dbReference type="Proteomes" id="UP000256970">
    <property type="component" value="Unassembled WGS sequence"/>
</dbReference>
<name>A0A383WH35_TETOB</name>
<gene>
    <name evidence="2" type="ORF">BQ4739_LOCUS17093</name>
</gene>
<proteinExistence type="predicted"/>
<evidence type="ECO:0000313" key="2">
    <source>
        <dbReference type="EMBL" id="SZX76721.1"/>
    </source>
</evidence>
<protein>
    <submittedName>
        <fullName evidence="2">Uncharacterized protein</fullName>
    </submittedName>
</protein>
<dbReference type="EMBL" id="FNXT01001265">
    <property type="protein sequence ID" value="SZX76721.1"/>
    <property type="molecule type" value="Genomic_DNA"/>
</dbReference>
<accession>A0A383WH35</accession>
<evidence type="ECO:0000256" key="1">
    <source>
        <dbReference type="SAM" id="SignalP"/>
    </source>
</evidence>
<organism evidence="2 3">
    <name type="scientific">Tetradesmus obliquus</name>
    <name type="common">Green alga</name>
    <name type="synonym">Acutodesmus obliquus</name>
    <dbReference type="NCBI Taxonomy" id="3088"/>
    <lineage>
        <taxon>Eukaryota</taxon>
        <taxon>Viridiplantae</taxon>
        <taxon>Chlorophyta</taxon>
        <taxon>core chlorophytes</taxon>
        <taxon>Chlorophyceae</taxon>
        <taxon>CS clade</taxon>
        <taxon>Sphaeropleales</taxon>
        <taxon>Scenedesmaceae</taxon>
        <taxon>Tetradesmus</taxon>
    </lineage>
</organism>
<reference evidence="2 3" key="1">
    <citation type="submission" date="2016-10" db="EMBL/GenBank/DDBJ databases">
        <authorList>
            <person name="Cai Z."/>
        </authorList>
    </citation>
    <scope>NUCLEOTIDE SEQUENCE [LARGE SCALE GENOMIC DNA]</scope>
</reference>
<evidence type="ECO:0000313" key="3">
    <source>
        <dbReference type="Proteomes" id="UP000256970"/>
    </source>
</evidence>
<keyword evidence="3" id="KW-1185">Reference proteome</keyword>
<feature type="signal peptide" evidence="1">
    <location>
        <begin position="1"/>
        <end position="21"/>
    </location>
</feature>
<keyword evidence="1" id="KW-0732">Signal</keyword>